<name>A0A4C1SRI8_EUMVA</name>
<evidence type="ECO:0000313" key="1">
    <source>
        <dbReference type="EMBL" id="GBP04843.1"/>
    </source>
</evidence>
<proteinExistence type="predicted"/>
<evidence type="ECO:0000313" key="2">
    <source>
        <dbReference type="Proteomes" id="UP000299102"/>
    </source>
</evidence>
<reference evidence="1 2" key="1">
    <citation type="journal article" date="2019" name="Commun. Biol.">
        <title>The bagworm genome reveals a unique fibroin gene that provides high tensile strength.</title>
        <authorList>
            <person name="Kono N."/>
            <person name="Nakamura H."/>
            <person name="Ohtoshi R."/>
            <person name="Tomita M."/>
            <person name="Numata K."/>
            <person name="Arakawa K."/>
        </authorList>
    </citation>
    <scope>NUCLEOTIDE SEQUENCE [LARGE SCALE GENOMIC DNA]</scope>
</reference>
<dbReference type="EMBL" id="BGZK01000015">
    <property type="protein sequence ID" value="GBP04843.1"/>
    <property type="molecule type" value="Genomic_DNA"/>
</dbReference>
<comment type="caution">
    <text evidence="1">The sequence shown here is derived from an EMBL/GenBank/DDBJ whole genome shotgun (WGS) entry which is preliminary data.</text>
</comment>
<keyword evidence="2" id="KW-1185">Reference proteome</keyword>
<dbReference type="AlphaFoldDB" id="A0A4C1SRI8"/>
<protein>
    <submittedName>
        <fullName evidence="1">Uncharacterized protein</fullName>
    </submittedName>
</protein>
<organism evidence="1 2">
    <name type="scientific">Eumeta variegata</name>
    <name type="common">Bagworm moth</name>
    <name type="synonym">Eumeta japonica</name>
    <dbReference type="NCBI Taxonomy" id="151549"/>
    <lineage>
        <taxon>Eukaryota</taxon>
        <taxon>Metazoa</taxon>
        <taxon>Ecdysozoa</taxon>
        <taxon>Arthropoda</taxon>
        <taxon>Hexapoda</taxon>
        <taxon>Insecta</taxon>
        <taxon>Pterygota</taxon>
        <taxon>Neoptera</taxon>
        <taxon>Endopterygota</taxon>
        <taxon>Lepidoptera</taxon>
        <taxon>Glossata</taxon>
        <taxon>Ditrysia</taxon>
        <taxon>Tineoidea</taxon>
        <taxon>Psychidae</taxon>
        <taxon>Oiketicinae</taxon>
        <taxon>Eumeta</taxon>
    </lineage>
</organism>
<accession>A0A4C1SRI8</accession>
<gene>
    <name evidence="1" type="ORF">EVAR_3748_1</name>
</gene>
<dbReference type="Proteomes" id="UP000299102">
    <property type="component" value="Unassembled WGS sequence"/>
</dbReference>
<sequence>MTNDDNLRDRVKPSVPDVGVTDDDGRVSDFLLSASSFSQCLPAPSIKRRWLSGQERRLRTGRSVFDPECRRI</sequence>